<dbReference type="Proteomes" id="UP000565723">
    <property type="component" value="Unassembled WGS sequence"/>
</dbReference>
<proteinExistence type="inferred from homology"/>
<keyword evidence="3" id="KW-0472">Membrane</keyword>
<evidence type="ECO:0000313" key="6">
    <source>
        <dbReference type="Proteomes" id="UP000565723"/>
    </source>
</evidence>
<dbReference type="GO" id="GO:0000271">
    <property type="term" value="P:polysaccharide biosynthetic process"/>
    <property type="evidence" value="ECO:0007669"/>
    <property type="project" value="UniProtKB-KW"/>
</dbReference>
<dbReference type="RefSeq" id="WP_011047271.1">
    <property type="nucleotide sequence ID" value="NZ_CP076685.1"/>
</dbReference>
<evidence type="ECO:0000313" key="5">
    <source>
        <dbReference type="EMBL" id="NVK95952.1"/>
    </source>
</evidence>
<sequence length="399" mass="44146">MKIDIYKVDTDLAGVDGGRRLFDAIAPLPAQVYREAPSVQGLRDGAFVAQPPLVRPHKGPAAPRGLMSPATVRSGYVPRYPLFDAALNRVLAALAVMAVAPVLLFLSCLVLLSSGRPVFYSGVRLGKDRKPFKILKFRTLVPDAAAQTSRSTLPKRTLLETNIGSYLRKSRLDELPQLINILRGDMVFFGPRPVRPELLDLYMREASGFALRFNVKPGLVGMSQALLPHSAGKRLRGRFNSLCCRAPMNYWATLGFVLHVGVTVLRRAGRGVLDMVLHLGSPAMRFNFLRSGFHRPRHTVAQFEMEGETVTAGVVGISDQIVQFVSPLPPRRRRYALTIDRKLASGRHLRISVEVEVKSVFPLGVGKSGFLCHASYAAGSPYQRYRIERYLLDETVLST</sequence>
<organism evidence="5 6">
    <name type="scientific">Ruegeria pomeroyi</name>
    <dbReference type="NCBI Taxonomy" id="89184"/>
    <lineage>
        <taxon>Bacteria</taxon>
        <taxon>Pseudomonadati</taxon>
        <taxon>Pseudomonadota</taxon>
        <taxon>Alphaproteobacteria</taxon>
        <taxon>Rhodobacterales</taxon>
        <taxon>Roseobacteraceae</taxon>
        <taxon>Ruegeria</taxon>
    </lineage>
</organism>
<name>A0A850LEB9_9RHOB</name>
<keyword evidence="3" id="KW-0812">Transmembrane</keyword>
<gene>
    <name evidence="5" type="ORF">HW564_03380</name>
</gene>
<dbReference type="PANTHER" id="PTHR30576">
    <property type="entry name" value="COLANIC BIOSYNTHESIS UDP-GLUCOSE LIPID CARRIER TRANSFERASE"/>
    <property type="match status" value="1"/>
</dbReference>
<keyword evidence="2" id="KW-0270">Exopolysaccharide synthesis</keyword>
<comment type="caution">
    <text evidence="5">The sequence shown here is derived from an EMBL/GenBank/DDBJ whole genome shotgun (WGS) entry which is preliminary data.</text>
</comment>
<dbReference type="Pfam" id="PF02397">
    <property type="entry name" value="Bac_transf"/>
    <property type="match status" value="1"/>
</dbReference>
<dbReference type="GO" id="GO:0016780">
    <property type="term" value="F:phosphotransferase activity, for other substituted phosphate groups"/>
    <property type="evidence" value="ECO:0007669"/>
    <property type="project" value="TreeGrafter"/>
</dbReference>
<feature type="domain" description="Bacterial sugar transferase" evidence="4">
    <location>
        <begin position="86"/>
        <end position="225"/>
    </location>
</feature>
<protein>
    <submittedName>
        <fullName evidence="5">Sugar transferase</fullName>
    </submittedName>
</protein>
<dbReference type="AlphaFoldDB" id="A0A850LEB9"/>
<evidence type="ECO:0000256" key="1">
    <source>
        <dbReference type="ARBA" id="ARBA00006464"/>
    </source>
</evidence>
<reference evidence="5 6" key="1">
    <citation type="journal article" date="2020" name="Proc. Natl. Acad. Sci. U.S.A.">
        <title>Ecological drivers of bacterial community assembly in synthetic phycospheres.</title>
        <authorList>
            <person name="Fu H."/>
            <person name="Uchimiya M."/>
            <person name="Gore J."/>
            <person name="Moran M.A."/>
        </authorList>
    </citation>
    <scope>NUCLEOTIDE SEQUENCE [LARGE SCALE GENOMIC DNA]</scope>
    <source>
        <strain evidence="5">HF-Din03</strain>
    </source>
</reference>
<evidence type="ECO:0000259" key="4">
    <source>
        <dbReference type="Pfam" id="PF02397"/>
    </source>
</evidence>
<dbReference type="InterPro" id="IPR003362">
    <property type="entry name" value="Bact_transf"/>
</dbReference>
<dbReference type="EMBL" id="JABXIY010000008">
    <property type="protein sequence ID" value="NVK95952.1"/>
    <property type="molecule type" value="Genomic_DNA"/>
</dbReference>
<keyword evidence="5" id="KW-0808">Transferase</keyword>
<dbReference type="PANTHER" id="PTHR30576:SF0">
    <property type="entry name" value="UNDECAPRENYL-PHOSPHATE N-ACETYLGALACTOSAMINYL 1-PHOSPHATE TRANSFERASE-RELATED"/>
    <property type="match status" value="1"/>
</dbReference>
<evidence type="ECO:0000256" key="3">
    <source>
        <dbReference type="SAM" id="Phobius"/>
    </source>
</evidence>
<comment type="similarity">
    <text evidence="1">Belongs to the bacterial sugar transferase family.</text>
</comment>
<keyword evidence="3" id="KW-1133">Transmembrane helix</keyword>
<evidence type="ECO:0000256" key="2">
    <source>
        <dbReference type="ARBA" id="ARBA00023169"/>
    </source>
</evidence>
<accession>A0A850LEB9</accession>
<feature type="transmembrane region" description="Helical" evidence="3">
    <location>
        <begin position="90"/>
        <end position="112"/>
    </location>
</feature>